<proteinExistence type="inferred from homology"/>
<dbReference type="EMBL" id="CAJOBE010005056">
    <property type="protein sequence ID" value="CAF3958636.1"/>
    <property type="molecule type" value="Genomic_DNA"/>
</dbReference>
<evidence type="ECO:0000256" key="6">
    <source>
        <dbReference type="ARBA" id="ARBA00023053"/>
    </source>
</evidence>
<protein>
    <submittedName>
        <fullName evidence="15">Uncharacterized protein</fullName>
    </submittedName>
</protein>
<comment type="subcellular location">
    <subcellularLocation>
        <location evidence="1">Membrane</location>
        <topology evidence="1">Multi-pass membrane protein</topology>
    </subcellularLocation>
</comment>
<keyword evidence="8" id="KW-0472">Membrane</keyword>
<evidence type="ECO:0000313" key="13">
    <source>
        <dbReference type="EMBL" id="CAF0803761.1"/>
    </source>
</evidence>
<evidence type="ECO:0000313" key="15">
    <source>
        <dbReference type="EMBL" id="CAF3958636.1"/>
    </source>
</evidence>
<keyword evidence="5" id="KW-1133">Transmembrane helix</keyword>
<evidence type="ECO:0000256" key="9">
    <source>
        <dbReference type="ARBA" id="ARBA00023201"/>
    </source>
</evidence>
<dbReference type="OrthoDB" id="8065060at2759"/>
<keyword evidence="3 11" id="KW-0894">Sodium channel</keyword>
<evidence type="ECO:0000256" key="7">
    <source>
        <dbReference type="ARBA" id="ARBA00023065"/>
    </source>
</evidence>
<name>A0A819L3H5_9BILA</name>
<dbReference type="Pfam" id="PF00858">
    <property type="entry name" value="ASC"/>
    <property type="match status" value="1"/>
</dbReference>
<keyword evidence="7 11" id="KW-0406">Ion transport</keyword>
<dbReference type="Proteomes" id="UP000663874">
    <property type="component" value="Unassembled WGS sequence"/>
</dbReference>
<dbReference type="Proteomes" id="UP000663889">
    <property type="component" value="Unassembled WGS sequence"/>
</dbReference>
<keyword evidence="9 11" id="KW-0739">Sodium transport</keyword>
<gene>
    <name evidence="15" type="ORF">FNK824_LOCUS23648</name>
    <name evidence="14" type="ORF">OTI717_LOCUS10310</name>
    <name evidence="12" type="ORF">RFH988_LOCUS541</name>
    <name evidence="13" type="ORF">SEV965_LOCUS763</name>
</gene>
<evidence type="ECO:0000313" key="16">
    <source>
        <dbReference type="Proteomes" id="UP000663874"/>
    </source>
</evidence>
<evidence type="ECO:0000256" key="8">
    <source>
        <dbReference type="ARBA" id="ARBA00023136"/>
    </source>
</evidence>
<dbReference type="InterPro" id="IPR001873">
    <property type="entry name" value="ENaC"/>
</dbReference>
<comment type="caution">
    <text evidence="15">The sequence shown here is derived from an EMBL/GenBank/DDBJ whole genome shotgun (WGS) entry which is preliminary data.</text>
</comment>
<evidence type="ECO:0000256" key="3">
    <source>
        <dbReference type="ARBA" id="ARBA00022461"/>
    </source>
</evidence>
<evidence type="ECO:0000313" key="12">
    <source>
        <dbReference type="EMBL" id="CAF0737695.1"/>
    </source>
</evidence>
<evidence type="ECO:0000256" key="4">
    <source>
        <dbReference type="ARBA" id="ARBA00022692"/>
    </source>
</evidence>
<keyword evidence="4 11" id="KW-0812">Transmembrane</keyword>
<evidence type="ECO:0000256" key="1">
    <source>
        <dbReference type="ARBA" id="ARBA00004141"/>
    </source>
</evidence>
<keyword evidence="6" id="KW-0915">Sodium</keyword>
<evidence type="ECO:0000256" key="5">
    <source>
        <dbReference type="ARBA" id="ARBA00022989"/>
    </source>
</evidence>
<organism evidence="15 16">
    <name type="scientific">Rotaria sordida</name>
    <dbReference type="NCBI Taxonomy" id="392033"/>
    <lineage>
        <taxon>Eukaryota</taxon>
        <taxon>Metazoa</taxon>
        <taxon>Spiralia</taxon>
        <taxon>Gnathifera</taxon>
        <taxon>Rotifera</taxon>
        <taxon>Eurotatoria</taxon>
        <taxon>Bdelloidea</taxon>
        <taxon>Philodinida</taxon>
        <taxon>Philodinidae</taxon>
        <taxon>Rotaria</taxon>
    </lineage>
</organism>
<sequence length="141" mass="15555">MRHVFSLDHDRLLIANICIPATSEDKCALAARQHLVSNASLMAVWCSRCALQCTHTQFSIDVSALSAPTVQQKASWKKVLLQNNFNIPLPDDFSANYDAYMDANYLRVTVTCASTFVTVHKQQPKLTVIDTFSAIGGHTGL</sequence>
<dbReference type="Proteomes" id="UP000663823">
    <property type="component" value="Unassembled WGS sequence"/>
</dbReference>
<evidence type="ECO:0000313" key="14">
    <source>
        <dbReference type="EMBL" id="CAF3667124.1"/>
    </source>
</evidence>
<dbReference type="EMBL" id="CAJOAX010000924">
    <property type="protein sequence ID" value="CAF3667124.1"/>
    <property type="molecule type" value="Genomic_DNA"/>
</dbReference>
<accession>A0A819L3H5</accession>
<dbReference type="AlphaFoldDB" id="A0A819L3H5"/>
<dbReference type="GO" id="GO:0016020">
    <property type="term" value="C:membrane"/>
    <property type="evidence" value="ECO:0007669"/>
    <property type="project" value="UniProtKB-SubCell"/>
</dbReference>
<keyword evidence="10 11" id="KW-0407">Ion channel</keyword>
<comment type="similarity">
    <text evidence="11">Belongs to the amiloride-sensitive sodium channel (TC 1.A.6) family.</text>
</comment>
<keyword evidence="2 11" id="KW-0813">Transport</keyword>
<dbReference type="Proteomes" id="UP000663882">
    <property type="component" value="Unassembled WGS sequence"/>
</dbReference>
<evidence type="ECO:0000256" key="11">
    <source>
        <dbReference type="RuleBase" id="RU000679"/>
    </source>
</evidence>
<dbReference type="EMBL" id="CAJNOU010000013">
    <property type="protein sequence ID" value="CAF0803761.1"/>
    <property type="molecule type" value="Genomic_DNA"/>
</dbReference>
<dbReference type="EMBL" id="CAJNOO010000009">
    <property type="protein sequence ID" value="CAF0737695.1"/>
    <property type="molecule type" value="Genomic_DNA"/>
</dbReference>
<evidence type="ECO:0000256" key="2">
    <source>
        <dbReference type="ARBA" id="ARBA00022448"/>
    </source>
</evidence>
<dbReference type="GO" id="GO:0005272">
    <property type="term" value="F:sodium channel activity"/>
    <property type="evidence" value="ECO:0007669"/>
    <property type="project" value="UniProtKB-KW"/>
</dbReference>
<evidence type="ECO:0000256" key="10">
    <source>
        <dbReference type="ARBA" id="ARBA00023303"/>
    </source>
</evidence>
<reference evidence="15" key="1">
    <citation type="submission" date="2021-02" db="EMBL/GenBank/DDBJ databases">
        <authorList>
            <person name="Nowell W R."/>
        </authorList>
    </citation>
    <scope>NUCLEOTIDE SEQUENCE</scope>
</reference>